<comment type="caution">
    <text evidence="4">The sequence shown here is derived from an EMBL/GenBank/DDBJ whole genome shotgun (WGS) entry which is preliminary data.</text>
</comment>
<dbReference type="EMBL" id="BONQ01000125">
    <property type="protein sequence ID" value="GIG49751.1"/>
    <property type="molecule type" value="Genomic_DNA"/>
</dbReference>
<proteinExistence type="predicted"/>
<dbReference type="RefSeq" id="WP_203851419.1">
    <property type="nucleotide sequence ID" value="NZ_BAAAVW010000008.1"/>
</dbReference>
<organism evidence="4 5">
    <name type="scientific">Dactylosporangium siamense</name>
    <dbReference type="NCBI Taxonomy" id="685454"/>
    <lineage>
        <taxon>Bacteria</taxon>
        <taxon>Bacillati</taxon>
        <taxon>Actinomycetota</taxon>
        <taxon>Actinomycetes</taxon>
        <taxon>Micromonosporales</taxon>
        <taxon>Micromonosporaceae</taxon>
        <taxon>Dactylosporangium</taxon>
    </lineage>
</organism>
<dbReference type="Pfam" id="PF14016">
    <property type="entry name" value="DUF4232"/>
    <property type="match status" value="1"/>
</dbReference>
<feature type="compositionally biased region" description="Low complexity" evidence="1">
    <location>
        <begin position="29"/>
        <end position="58"/>
    </location>
</feature>
<keyword evidence="5" id="KW-1185">Reference proteome</keyword>
<dbReference type="Proteomes" id="UP000660611">
    <property type="component" value="Unassembled WGS sequence"/>
</dbReference>
<name>A0A919UF42_9ACTN</name>
<accession>A0A919UF42</accession>
<evidence type="ECO:0000259" key="3">
    <source>
        <dbReference type="Pfam" id="PF14016"/>
    </source>
</evidence>
<protein>
    <recommendedName>
        <fullName evidence="3">DUF4232 domain-containing protein</fullName>
    </recommendedName>
</protein>
<gene>
    <name evidence="4" type="ORF">Dsi01nite_077920</name>
</gene>
<feature type="chain" id="PRO_5037182235" description="DUF4232 domain-containing protein" evidence="2">
    <location>
        <begin position="18"/>
        <end position="205"/>
    </location>
</feature>
<feature type="region of interest" description="Disordered" evidence="1">
    <location>
        <begin position="22"/>
        <end position="65"/>
    </location>
</feature>
<dbReference type="AlphaFoldDB" id="A0A919UF42"/>
<keyword evidence="2" id="KW-0732">Signal</keyword>
<evidence type="ECO:0000313" key="5">
    <source>
        <dbReference type="Proteomes" id="UP000660611"/>
    </source>
</evidence>
<dbReference type="PROSITE" id="PS51257">
    <property type="entry name" value="PROKAR_LIPOPROTEIN"/>
    <property type="match status" value="1"/>
</dbReference>
<evidence type="ECO:0000256" key="2">
    <source>
        <dbReference type="SAM" id="SignalP"/>
    </source>
</evidence>
<feature type="signal peptide" evidence="2">
    <location>
        <begin position="1"/>
        <end position="17"/>
    </location>
</feature>
<evidence type="ECO:0000313" key="4">
    <source>
        <dbReference type="EMBL" id="GIG49751.1"/>
    </source>
</evidence>
<sequence>MKRCIAALALMPLPLLAAGCDPNEGPGGPSSAPSVTPSSAPVVTGSSAPPGSAVPSGSQPRSAACHTGDLRVTTQGAPGGGAAGSQYDWLVFRNVSARTCTLYGYPGVSWLTGPSGQQVNDPLQREQNVTPARVVLAPQGAAHAVVQRGQPGAFEPQCHAVEVAGFRVYPPDETASVFVPLATQACSTKGINVGTVSPIVAGLSE</sequence>
<evidence type="ECO:0000256" key="1">
    <source>
        <dbReference type="SAM" id="MobiDB-lite"/>
    </source>
</evidence>
<feature type="domain" description="DUF4232" evidence="3">
    <location>
        <begin position="65"/>
        <end position="196"/>
    </location>
</feature>
<reference evidence="4" key="1">
    <citation type="submission" date="2021-01" db="EMBL/GenBank/DDBJ databases">
        <title>Whole genome shotgun sequence of Dactylosporangium siamense NBRC 106093.</title>
        <authorList>
            <person name="Komaki H."/>
            <person name="Tamura T."/>
        </authorList>
    </citation>
    <scope>NUCLEOTIDE SEQUENCE</scope>
    <source>
        <strain evidence="4">NBRC 106093</strain>
    </source>
</reference>
<dbReference type="InterPro" id="IPR025326">
    <property type="entry name" value="DUF4232"/>
</dbReference>